<dbReference type="EMBL" id="BMAC01000110">
    <property type="protein sequence ID" value="GFP85735.1"/>
    <property type="molecule type" value="Genomic_DNA"/>
</dbReference>
<feature type="transmembrane region" description="Helical" evidence="9">
    <location>
        <begin position="244"/>
        <end position="267"/>
    </location>
</feature>
<gene>
    <name evidence="11" type="ORF">PHJA_000717200</name>
</gene>
<dbReference type="Pfam" id="PF00069">
    <property type="entry name" value="Pkinase"/>
    <property type="match status" value="1"/>
</dbReference>
<dbReference type="PROSITE" id="PS50011">
    <property type="entry name" value="PROTEIN_KINASE_DOM"/>
    <property type="match status" value="1"/>
</dbReference>
<dbReference type="GO" id="GO:0016020">
    <property type="term" value="C:membrane"/>
    <property type="evidence" value="ECO:0007669"/>
    <property type="project" value="UniProtKB-SubCell"/>
</dbReference>
<keyword evidence="6 9" id="KW-1133">Transmembrane helix</keyword>
<feature type="transmembrane region" description="Helical" evidence="9">
    <location>
        <begin position="6"/>
        <end position="26"/>
    </location>
</feature>
<proteinExistence type="predicted"/>
<reference evidence="11" key="1">
    <citation type="submission" date="2020-07" db="EMBL/GenBank/DDBJ databases">
        <title>Ethylene signaling mediates host invasion by parasitic plants.</title>
        <authorList>
            <person name="Yoshida S."/>
        </authorList>
    </citation>
    <scope>NUCLEOTIDE SEQUENCE</scope>
    <source>
        <strain evidence="11">Okayama</strain>
    </source>
</reference>
<evidence type="ECO:0000256" key="6">
    <source>
        <dbReference type="ARBA" id="ARBA00022989"/>
    </source>
</evidence>
<evidence type="ECO:0000256" key="2">
    <source>
        <dbReference type="ARBA" id="ARBA00022614"/>
    </source>
</evidence>
<keyword evidence="3 9" id="KW-0812">Transmembrane</keyword>
<feature type="domain" description="Protein kinase" evidence="10">
    <location>
        <begin position="336"/>
        <end position="610"/>
    </location>
</feature>
<dbReference type="Gene3D" id="3.80.10.10">
    <property type="entry name" value="Ribonuclease Inhibitor"/>
    <property type="match status" value="2"/>
</dbReference>
<evidence type="ECO:0000259" key="10">
    <source>
        <dbReference type="PROSITE" id="PS50011"/>
    </source>
</evidence>
<comment type="caution">
    <text evidence="11">The sequence shown here is derived from an EMBL/GenBank/DDBJ whole genome shotgun (WGS) entry which is preliminary data.</text>
</comment>
<evidence type="ECO:0000256" key="9">
    <source>
        <dbReference type="SAM" id="Phobius"/>
    </source>
</evidence>
<keyword evidence="8" id="KW-0325">Glycoprotein</keyword>
<evidence type="ECO:0000256" key="7">
    <source>
        <dbReference type="ARBA" id="ARBA00023136"/>
    </source>
</evidence>
<dbReference type="InterPro" id="IPR046959">
    <property type="entry name" value="PRK1-6/SRF4-like"/>
</dbReference>
<keyword evidence="2" id="KW-0433">Leucine-rich repeat</keyword>
<dbReference type="InterPro" id="IPR032675">
    <property type="entry name" value="LRR_dom_sf"/>
</dbReference>
<protein>
    <submittedName>
        <fullName evidence="11">Probable inactive leucine-rich repeat receptor-like protein kinase at5g20690</fullName>
    </submittedName>
</protein>
<evidence type="ECO:0000313" key="12">
    <source>
        <dbReference type="Proteomes" id="UP000653305"/>
    </source>
</evidence>
<dbReference type="OrthoDB" id="418615at2759"/>
<keyword evidence="5" id="KW-0677">Repeat</keyword>
<dbReference type="AlphaFoldDB" id="A0A830BPI4"/>
<comment type="subcellular location">
    <subcellularLocation>
        <location evidence="1">Membrane</location>
    </subcellularLocation>
</comment>
<dbReference type="InterPro" id="IPR000719">
    <property type="entry name" value="Prot_kinase_dom"/>
</dbReference>
<dbReference type="GO" id="GO:0005524">
    <property type="term" value="F:ATP binding"/>
    <property type="evidence" value="ECO:0007669"/>
    <property type="project" value="InterPro"/>
</dbReference>
<dbReference type="PANTHER" id="PTHR48007">
    <property type="entry name" value="LEUCINE-RICH REPEAT RECEPTOR-LIKE PROTEIN KINASE PXC1"/>
    <property type="match status" value="1"/>
</dbReference>
<evidence type="ECO:0000256" key="8">
    <source>
        <dbReference type="ARBA" id="ARBA00023180"/>
    </source>
</evidence>
<dbReference type="SUPFAM" id="SSF56112">
    <property type="entry name" value="Protein kinase-like (PK-like)"/>
    <property type="match status" value="1"/>
</dbReference>
<keyword evidence="4" id="KW-0732">Signal</keyword>
<dbReference type="FunFam" id="3.80.10.10:FF:000041">
    <property type="entry name" value="LRR receptor-like serine/threonine-protein kinase ERECTA"/>
    <property type="match status" value="1"/>
</dbReference>
<evidence type="ECO:0000256" key="4">
    <source>
        <dbReference type="ARBA" id="ARBA00022729"/>
    </source>
</evidence>
<dbReference type="InterPro" id="IPR013210">
    <property type="entry name" value="LRR_N_plant-typ"/>
</dbReference>
<dbReference type="GO" id="GO:0004672">
    <property type="term" value="F:protein kinase activity"/>
    <property type="evidence" value="ECO:0007669"/>
    <property type="project" value="InterPro"/>
</dbReference>
<keyword evidence="11" id="KW-0675">Receptor</keyword>
<dbReference type="Proteomes" id="UP000653305">
    <property type="component" value="Unassembled WGS sequence"/>
</dbReference>
<evidence type="ECO:0000256" key="3">
    <source>
        <dbReference type="ARBA" id="ARBA00022692"/>
    </source>
</evidence>
<sequence>MAVIHIHGSSIFFYVFLLIIPITNSISESEALLKLKESFIDATALDSWKPGTEPCATGNNHWIGVKCDNGVITSLQVRHLGLSGKIDVDALASISGLRSISFISNAFPGPIPDFSPLANLRGLYLSMNQFSGEIPSDYFTKMKGLRKVWLSRNAFSGPIPSSLARVSHLIELHLENNRFSGPIPPLEQKDLVSLNLSNNNLEGEIPSGLSRFGPNAFVGNAGLCGGNLSTACRKPPLSSHQVKIVIWALFASLIVLFVLMTFGIYVLKRRQDQNRDLMDDFEPSITASSDGKKILESGQRGFGSGHRIGSGHRAGKGDIVMMHDDKGMFGLADLMKAAAEVLGNGALGSSYKATMVNGMTVVVKRIKVISKIGKDQFDTEMRKLGGLKHKNVLAPMAYHYRKDEKLLVYEYQPIGSLLLVLHSDRGICHGHLTWPVRLKIIRGIAQGLAYLHTQLSALDLPHGNLKSSNVLLSHDYEPLLSDFGLNPLITPGHAAQALTAYKSPEAVVSHNDVSPKCDVYFLGVVIFEILTGKFPSQYLENGEGGTDVVQLVRSAIAEGNGSNIFDPDIRGNKDCIDEMEQMLRIGADCTEEDRGKRVDVAEAIRRIESVRKDGDRAQDTRTVRFRTMSGGLYGGDESEEVSEKA</sequence>
<dbReference type="SUPFAM" id="SSF52058">
    <property type="entry name" value="L domain-like"/>
    <property type="match status" value="1"/>
</dbReference>
<organism evidence="11 12">
    <name type="scientific">Phtheirospermum japonicum</name>
    <dbReference type="NCBI Taxonomy" id="374723"/>
    <lineage>
        <taxon>Eukaryota</taxon>
        <taxon>Viridiplantae</taxon>
        <taxon>Streptophyta</taxon>
        <taxon>Embryophyta</taxon>
        <taxon>Tracheophyta</taxon>
        <taxon>Spermatophyta</taxon>
        <taxon>Magnoliopsida</taxon>
        <taxon>eudicotyledons</taxon>
        <taxon>Gunneridae</taxon>
        <taxon>Pentapetalae</taxon>
        <taxon>asterids</taxon>
        <taxon>lamiids</taxon>
        <taxon>Lamiales</taxon>
        <taxon>Orobanchaceae</taxon>
        <taxon>Orobanchaceae incertae sedis</taxon>
        <taxon>Phtheirospermum</taxon>
    </lineage>
</organism>
<evidence type="ECO:0000256" key="5">
    <source>
        <dbReference type="ARBA" id="ARBA00022737"/>
    </source>
</evidence>
<dbReference type="Pfam" id="PF08263">
    <property type="entry name" value="LRRNT_2"/>
    <property type="match status" value="1"/>
</dbReference>
<keyword evidence="11" id="KW-0418">Kinase</keyword>
<dbReference type="InterPro" id="IPR011009">
    <property type="entry name" value="Kinase-like_dom_sf"/>
</dbReference>
<evidence type="ECO:0000313" key="11">
    <source>
        <dbReference type="EMBL" id="GFP85735.1"/>
    </source>
</evidence>
<dbReference type="InterPro" id="IPR001611">
    <property type="entry name" value="Leu-rich_rpt"/>
</dbReference>
<evidence type="ECO:0000256" key="1">
    <source>
        <dbReference type="ARBA" id="ARBA00004370"/>
    </source>
</evidence>
<keyword evidence="12" id="KW-1185">Reference proteome</keyword>
<keyword evidence="7 9" id="KW-0472">Membrane</keyword>
<dbReference type="PANTHER" id="PTHR48007:SF38">
    <property type="entry name" value="LEUCINE-RICH REPEAT PROTEIN KINASE FAMILY PROTEIN"/>
    <property type="match status" value="1"/>
</dbReference>
<dbReference type="Pfam" id="PF00560">
    <property type="entry name" value="LRR_1"/>
    <property type="match status" value="3"/>
</dbReference>
<name>A0A830BPI4_9LAMI</name>
<dbReference type="Gene3D" id="1.10.510.10">
    <property type="entry name" value="Transferase(Phosphotransferase) domain 1"/>
    <property type="match status" value="1"/>
</dbReference>
<accession>A0A830BPI4</accession>
<dbReference type="Gene3D" id="3.30.200.20">
    <property type="entry name" value="Phosphorylase Kinase, domain 1"/>
    <property type="match status" value="1"/>
</dbReference>
<keyword evidence="11" id="KW-0808">Transferase</keyword>